<keyword evidence="1" id="KW-0472">Membrane</keyword>
<evidence type="ECO:0000256" key="1">
    <source>
        <dbReference type="SAM" id="Phobius"/>
    </source>
</evidence>
<dbReference type="AlphaFoldDB" id="A0A7N0ZTQ8"/>
<sequence length="298" mass="33423">MGENGREAAEAMRKVENGGVGGANYVRLESSDDGDVRVDDVITQSPNDTYWWWLRWCWRWWKTILLAAVIGVLIWVVIKWAGPFFMEKEIIPIINWETKTFSDPVLAVLIFATIALFPVVFFPSTPSMWVAGMTFGYGIGFLLAIAGVAVGVSLPFFIGSRFLHKVQNWLERHPEKASIVRLAGDGNWFHQFQSIVLIRISPFPYVVFNYAAVATHVSYFPYLCGSVVGMVPEVFVGLYSGIVIRTLADATQDHTDISKTQMILNVVGIIGMVCATIIIGIFAKRKLDKLRQEQILVE</sequence>
<reference evidence="3" key="1">
    <citation type="submission" date="2021-01" db="UniProtKB">
        <authorList>
            <consortium name="EnsemblPlants"/>
        </authorList>
    </citation>
    <scope>IDENTIFICATION</scope>
</reference>
<feature type="domain" description="VTT" evidence="2">
    <location>
        <begin position="122"/>
        <end position="241"/>
    </location>
</feature>
<organism evidence="3 4">
    <name type="scientific">Kalanchoe fedtschenkoi</name>
    <name type="common">Lavender scallops</name>
    <name type="synonym">South American air plant</name>
    <dbReference type="NCBI Taxonomy" id="63787"/>
    <lineage>
        <taxon>Eukaryota</taxon>
        <taxon>Viridiplantae</taxon>
        <taxon>Streptophyta</taxon>
        <taxon>Embryophyta</taxon>
        <taxon>Tracheophyta</taxon>
        <taxon>Spermatophyta</taxon>
        <taxon>Magnoliopsida</taxon>
        <taxon>eudicotyledons</taxon>
        <taxon>Gunneridae</taxon>
        <taxon>Pentapetalae</taxon>
        <taxon>Saxifragales</taxon>
        <taxon>Crassulaceae</taxon>
        <taxon>Kalanchoe</taxon>
    </lineage>
</organism>
<dbReference type="PANTHER" id="PTHR46431">
    <property type="entry name" value="EXPRESSED PROTEIN"/>
    <property type="match status" value="1"/>
</dbReference>
<feature type="transmembrane region" description="Helical" evidence="1">
    <location>
        <begin position="262"/>
        <end position="283"/>
    </location>
</feature>
<evidence type="ECO:0000313" key="4">
    <source>
        <dbReference type="Proteomes" id="UP000594263"/>
    </source>
</evidence>
<dbReference type="PANTHER" id="PTHR46431:SF7">
    <property type="entry name" value="SNARE ASSOCIATED GOLGI PROTEIN FAMILY"/>
    <property type="match status" value="1"/>
</dbReference>
<dbReference type="Gramene" id="Kaladp0032s0395.1.v1.1">
    <property type="protein sequence ID" value="Kaladp0032s0395.1.v1.1"/>
    <property type="gene ID" value="Kaladp0032s0395.v1.1"/>
</dbReference>
<feature type="transmembrane region" description="Helical" evidence="1">
    <location>
        <begin position="101"/>
        <end position="122"/>
    </location>
</feature>
<keyword evidence="4" id="KW-1185">Reference proteome</keyword>
<name>A0A7N0ZTQ8_KALFE</name>
<proteinExistence type="predicted"/>
<dbReference type="InterPro" id="IPR032816">
    <property type="entry name" value="VTT_dom"/>
</dbReference>
<feature type="transmembrane region" description="Helical" evidence="1">
    <location>
        <begin position="60"/>
        <end position="81"/>
    </location>
</feature>
<feature type="transmembrane region" description="Helical" evidence="1">
    <location>
        <begin position="219"/>
        <end position="242"/>
    </location>
</feature>
<evidence type="ECO:0000313" key="3">
    <source>
        <dbReference type="EnsemblPlants" id="Kaladp0032s0395.1.v1.1"/>
    </source>
</evidence>
<keyword evidence="1" id="KW-0812">Transmembrane</keyword>
<dbReference type="EnsemblPlants" id="Kaladp0032s0395.1.v1.1">
    <property type="protein sequence ID" value="Kaladp0032s0395.1.v1.1"/>
    <property type="gene ID" value="Kaladp0032s0395.v1.1"/>
</dbReference>
<feature type="transmembrane region" description="Helical" evidence="1">
    <location>
        <begin position="134"/>
        <end position="158"/>
    </location>
</feature>
<dbReference type="Proteomes" id="UP000594263">
    <property type="component" value="Unplaced"/>
</dbReference>
<protein>
    <recommendedName>
        <fullName evidence="2">VTT domain-containing protein</fullName>
    </recommendedName>
</protein>
<accession>A0A7N0ZTQ8</accession>
<dbReference type="OMA" id="KRSVWFW"/>
<dbReference type="Pfam" id="PF09335">
    <property type="entry name" value="VTT_dom"/>
    <property type="match status" value="1"/>
</dbReference>
<keyword evidence="1" id="KW-1133">Transmembrane helix</keyword>
<evidence type="ECO:0000259" key="2">
    <source>
        <dbReference type="Pfam" id="PF09335"/>
    </source>
</evidence>